<dbReference type="PANTHER" id="PTHR10491">
    <property type="entry name" value="DTDP-4-DEHYDRORHAMNOSE REDUCTASE"/>
    <property type="match status" value="1"/>
</dbReference>
<sequence>MKRILITGAFGQLGTSLCEVLSNESILATGRAIITTEKYRCIELDITNQKNVEDVIRDYKPDIIIHLAAMTDVDGCEKKPEVAFDVNVKATENLLANFNGKFIYISTDYVFDGEEGPYFESDKVNPVSVYGKTKLYGENLVQQSDIDWVILRSNIIFSYNDRTKASFVNWVVDSLKKRQMITVVNDQWNNPTWTNDLAKVISIIIEKNVGGLYHYGGGDFLNRLEFAKMIASTFDLDGTLIKPITTPELNWFARRPLKSGLYTNKIELDLGIEALPIQKALDEMVSLL</sequence>
<accession>A0A381RNG3</accession>
<gene>
    <name evidence="2" type="ORF">METZ01_LOCUS45605</name>
</gene>
<reference evidence="2" key="1">
    <citation type="submission" date="2018-05" db="EMBL/GenBank/DDBJ databases">
        <authorList>
            <person name="Lanie J.A."/>
            <person name="Ng W.-L."/>
            <person name="Kazmierczak K.M."/>
            <person name="Andrzejewski T.M."/>
            <person name="Davidsen T.M."/>
            <person name="Wayne K.J."/>
            <person name="Tettelin H."/>
            <person name="Glass J.I."/>
            <person name="Rusch D."/>
            <person name="Podicherti R."/>
            <person name="Tsui H.-C.T."/>
            <person name="Winkler M.E."/>
        </authorList>
    </citation>
    <scope>NUCLEOTIDE SEQUENCE</scope>
</reference>
<feature type="domain" description="RmlD-like substrate binding" evidence="1">
    <location>
        <begin position="3"/>
        <end position="286"/>
    </location>
</feature>
<evidence type="ECO:0000313" key="2">
    <source>
        <dbReference type="EMBL" id="SUZ92751.1"/>
    </source>
</evidence>
<dbReference type="InterPro" id="IPR005913">
    <property type="entry name" value="dTDP_dehydrorham_reduct"/>
</dbReference>
<proteinExistence type="predicted"/>
<dbReference type="InterPro" id="IPR036291">
    <property type="entry name" value="NAD(P)-bd_dom_sf"/>
</dbReference>
<dbReference type="PANTHER" id="PTHR10491:SF4">
    <property type="entry name" value="METHIONINE ADENOSYLTRANSFERASE 2 SUBUNIT BETA"/>
    <property type="match status" value="1"/>
</dbReference>
<protein>
    <recommendedName>
        <fullName evidence="1">RmlD-like substrate binding domain-containing protein</fullName>
    </recommendedName>
</protein>
<dbReference type="AlphaFoldDB" id="A0A381RNG3"/>
<dbReference type="CDD" id="cd05254">
    <property type="entry name" value="dTDP_HR_like_SDR_e"/>
    <property type="match status" value="1"/>
</dbReference>
<dbReference type="EMBL" id="UINC01002087">
    <property type="protein sequence ID" value="SUZ92751.1"/>
    <property type="molecule type" value="Genomic_DNA"/>
</dbReference>
<dbReference type="SUPFAM" id="SSF51735">
    <property type="entry name" value="NAD(P)-binding Rossmann-fold domains"/>
    <property type="match status" value="1"/>
</dbReference>
<name>A0A381RNG3_9ZZZZ</name>
<evidence type="ECO:0000259" key="1">
    <source>
        <dbReference type="Pfam" id="PF04321"/>
    </source>
</evidence>
<dbReference type="Gene3D" id="3.40.50.720">
    <property type="entry name" value="NAD(P)-binding Rossmann-like Domain"/>
    <property type="match status" value="1"/>
</dbReference>
<organism evidence="2">
    <name type="scientific">marine metagenome</name>
    <dbReference type="NCBI Taxonomy" id="408172"/>
    <lineage>
        <taxon>unclassified sequences</taxon>
        <taxon>metagenomes</taxon>
        <taxon>ecological metagenomes</taxon>
    </lineage>
</organism>
<dbReference type="InterPro" id="IPR029903">
    <property type="entry name" value="RmlD-like-bd"/>
</dbReference>
<dbReference type="Pfam" id="PF04321">
    <property type="entry name" value="RmlD_sub_bind"/>
    <property type="match status" value="1"/>
</dbReference>
<dbReference type="NCBIfam" id="TIGR01214">
    <property type="entry name" value="rmlD"/>
    <property type="match status" value="1"/>
</dbReference>